<organism evidence="1 2">
    <name type="scientific">Asbolus verrucosus</name>
    <name type="common">Desert ironclad beetle</name>
    <dbReference type="NCBI Taxonomy" id="1661398"/>
    <lineage>
        <taxon>Eukaryota</taxon>
        <taxon>Metazoa</taxon>
        <taxon>Ecdysozoa</taxon>
        <taxon>Arthropoda</taxon>
        <taxon>Hexapoda</taxon>
        <taxon>Insecta</taxon>
        <taxon>Pterygota</taxon>
        <taxon>Neoptera</taxon>
        <taxon>Endopterygota</taxon>
        <taxon>Coleoptera</taxon>
        <taxon>Polyphaga</taxon>
        <taxon>Cucujiformia</taxon>
        <taxon>Tenebrionidae</taxon>
        <taxon>Pimeliinae</taxon>
        <taxon>Asbolus</taxon>
    </lineage>
</organism>
<reference evidence="1 2" key="1">
    <citation type="submission" date="2017-03" db="EMBL/GenBank/DDBJ databases">
        <title>Genome of the blue death feigning beetle - Asbolus verrucosus.</title>
        <authorList>
            <person name="Rider S.D."/>
        </authorList>
    </citation>
    <scope>NUCLEOTIDE SEQUENCE [LARGE SCALE GENOMIC DNA]</scope>
    <source>
        <strain evidence="1">Butters</strain>
        <tissue evidence="1">Head and leg muscle</tissue>
    </source>
</reference>
<comment type="caution">
    <text evidence="1">The sequence shown here is derived from an EMBL/GenBank/DDBJ whole genome shotgun (WGS) entry which is preliminary data.</text>
</comment>
<protein>
    <submittedName>
        <fullName evidence="1">Uncharacterized protein</fullName>
    </submittedName>
</protein>
<evidence type="ECO:0000313" key="2">
    <source>
        <dbReference type="Proteomes" id="UP000292052"/>
    </source>
</evidence>
<proteinExistence type="predicted"/>
<gene>
    <name evidence="1" type="ORF">BDFB_011200</name>
</gene>
<dbReference type="OrthoDB" id="6800534at2759"/>
<dbReference type="AlphaFoldDB" id="A0A482W471"/>
<keyword evidence="2" id="KW-1185">Reference proteome</keyword>
<evidence type="ECO:0000313" key="1">
    <source>
        <dbReference type="EMBL" id="RZC39715.1"/>
    </source>
</evidence>
<dbReference type="EMBL" id="QDEB01031845">
    <property type="protein sequence ID" value="RZC39715.1"/>
    <property type="molecule type" value="Genomic_DNA"/>
</dbReference>
<name>A0A482W471_ASBVE</name>
<accession>A0A482W471</accession>
<dbReference type="Proteomes" id="UP000292052">
    <property type="component" value="Unassembled WGS sequence"/>
</dbReference>
<sequence>MNVPITHDITSGSQRMYMHECCIASVTVDRTPALQPEVRLMHPQSTVDQLPYQLDKDFSEILKIRVPSAHSLTPRIFARMCHHPAATRAFHICHGEIYNPGRHGSASATSKCHFSASSGILETIRCGILYTHCISTEENQLNSFVLFFILCHVILKFVDELGDSKQ</sequence>